<comment type="caution">
    <text evidence="3">The sequence shown here is derived from an EMBL/GenBank/DDBJ whole genome shotgun (WGS) entry which is preliminary data.</text>
</comment>
<dbReference type="InterPro" id="IPR001920">
    <property type="entry name" value="Asp/Glu_race"/>
</dbReference>
<dbReference type="InterPro" id="IPR004380">
    <property type="entry name" value="Asp_race"/>
</dbReference>
<accession>A0AAE3GH68</accession>
<dbReference type="AlphaFoldDB" id="A0AAE3GH68"/>
<keyword evidence="4" id="KW-1185">Reference proteome</keyword>
<dbReference type="NCBIfam" id="TIGR00035">
    <property type="entry name" value="asp_race"/>
    <property type="match status" value="1"/>
</dbReference>
<dbReference type="RefSeq" id="WP_253775611.1">
    <property type="nucleotide sequence ID" value="NZ_JAMTCK010000012.1"/>
</dbReference>
<dbReference type="PANTHER" id="PTHR21198:SF7">
    <property type="entry name" value="ASPARTATE-GLUTAMATE RACEMASE FAMILY"/>
    <property type="match status" value="1"/>
</dbReference>
<dbReference type="EMBL" id="JAMTCK010000012">
    <property type="protein sequence ID" value="MCP2168100.1"/>
    <property type="molecule type" value="Genomic_DNA"/>
</dbReference>
<keyword evidence="2" id="KW-0413">Isomerase</keyword>
<proteinExistence type="inferred from homology"/>
<sequence length="230" mass="25304">MRTVGMLGGMSWESSAEYYRLLNEGSRERLGGHRTVPSLLYSVDFATVAAMQEAGEWDRAGRFLADGAKRLQDAGAELILLCTNTMHQVAQSIEDAVEVPFVHIVDATAARISAAGLTRVGLLGTRYTMELDFYRARMRDRHGIEVIVPDEDDRAAVHEIIYRELTQGLVTDPARQRYVRVLAALAERGAQAVILGCTEITLLIGQADSPLPLFDSTRIHVEHALDLALG</sequence>
<evidence type="ECO:0000256" key="2">
    <source>
        <dbReference type="ARBA" id="ARBA00023235"/>
    </source>
</evidence>
<dbReference type="GO" id="GO:0047661">
    <property type="term" value="F:amino-acid racemase activity"/>
    <property type="evidence" value="ECO:0007669"/>
    <property type="project" value="InterPro"/>
</dbReference>
<dbReference type="Proteomes" id="UP001206128">
    <property type="component" value="Unassembled WGS sequence"/>
</dbReference>
<comment type="similarity">
    <text evidence="1">Belongs to the aspartate/glutamate racemases family.</text>
</comment>
<dbReference type="InterPro" id="IPR015942">
    <property type="entry name" value="Asp/Glu/hydantoin_racemase"/>
</dbReference>
<name>A0AAE3GH68_9PSEU</name>
<evidence type="ECO:0000313" key="3">
    <source>
        <dbReference type="EMBL" id="MCP2168100.1"/>
    </source>
</evidence>
<protein>
    <submittedName>
        <fullName evidence="3">Aspartate racemase</fullName>
    </submittedName>
</protein>
<dbReference type="Pfam" id="PF01177">
    <property type="entry name" value="Asp_Glu_race"/>
    <property type="match status" value="1"/>
</dbReference>
<gene>
    <name evidence="3" type="ORF">LX83_004974</name>
</gene>
<dbReference type="Gene3D" id="3.40.50.1860">
    <property type="match status" value="2"/>
</dbReference>
<dbReference type="PANTHER" id="PTHR21198">
    <property type="entry name" value="GLUTAMATE RACEMASE"/>
    <property type="match status" value="1"/>
</dbReference>
<organism evidence="3 4">
    <name type="scientific">Goodfellowiella coeruleoviolacea</name>
    <dbReference type="NCBI Taxonomy" id="334858"/>
    <lineage>
        <taxon>Bacteria</taxon>
        <taxon>Bacillati</taxon>
        <taxon>Actinomycetota</taxon>
        <taxon>Actinomycetes</taxon>
        <taxon>Pseudonocardiales</taxon>
        <taxon>Pseudonocardiaceae</taxon>
        <taxon>Goodfellowiella</taxon>
    </lineage>
</organism>
<evidence type="ECO:0000313" key="4">
    <source>
        <dbReference type="Proteomes" id="UP001206128"/>
    </source>
</evidence>
<reference evidence="3" key="1">
    <citation type="submission" date="2022-06" db="EMBL/GenBank/DDBJ databases">
        <title>Genomic Encyclopedia of Archaeal and Bacterial Type Strains, Phase II (KMG-II): from individual species to whole genera.</title>
        <authorList>
            <person name="Goeker M."/>
        </authorList>
    </citation>
    <scope>NUCLEOTIDE SEQUENCE</scope>
    <source>
        <strain evidence="3">DSM 43935</strain>
    </source>
</reference>
<evidence type="ECO:0000256" key="1">
    <source>
        <dbReference type="ARBA" id="ARBA00007847"/>
    </source>
</evidence>
<dbReference type="SUPFAM" id="SSF53681">
    <property type="entry name" value="Aspartate/glutamate racemase"/>
    <property type="match status" value="2"/>
</dbReference>